<proteinExistence type="predicted"/>
<dbReference type="SUPFAM" id="SSF56529">
    <property type="entry name" value="FAH"/>
    <property type="match status" value="1"/>
</dbReference>
<evidence type="ECO:0000313" key="2">
    <source>
        <dbReference type="Proteomes" id="UP001199044"/>
    </source>
</evidence>
<accession>A0ABS7YS77</accession>
<dbReference type="InterPro" id="IPR043776">
    <property type="entry name" value="DUF5718"/>
</dbReference>
<reference evidence="2" key="1">
    <citation type="submission" date="2023-07" db="EMBL/GenBank/DDBJ databases">
        <title>Molecular identification of indigenous halophilic bacteria isolated from red sea cost, biodegradation of synthetic dyes and assessment of degraded metabolite toxicity.</title>
        <authorList>
            <person name="Chaieb K."/>
            <person name="Altayb H.N."/>
        </authorList>
    </citation>
    <scope>NUCLEOTIDE SEQUENCE [LARGE SCALE GENOMIC DNA]</scope>
    <source>
        <strain evidence="2">K20</strain>
    </source>
</reference>
<gene>
    <name evidence="1" type="ORF">LDJ79_18960</name>
</gene>
<sequence>MSSITIGVIGNYFGHLSSAENVHESEVPSGIFVIDHNKSSLTHGNNTFYPAQGSKVDIEPEFVIQYTIQYENNQVAKVIPHRITIGNDVTIRSLEGATKISTRKSWGDNSKGIHPTWWSLNELESLEALSLVSYIERDGQKHMATDPLKIDQMKLFGDALSTWIVEAINGQQEHGMFDQILPVLAKHGYPEELILYTGAPNYTDWGQANFLQPGDVMHIIGYKTDNFNDEQIDLLFKENKLKGLDNVLYLTQKMVEPELVY</sequence>
<keyword evidence="2" id="KW-1185">Reference proteome</keyword>
<evidence type="ECO:0000313" key="1">
    <source>
        <dbReference type="EMBL" id="MCA2018208.1"/>
    </source>
</evidence>
<comment type="caution">
    <text evidence="1">The sequence shown here is derived from an EMBL/GenBank/DDBJ whole genome shotgun (WGS) entry which is preliminary data.</text>
</comment>
<organism evidence="1 2">
    <name type="scientific">Vibrio tritonius</name>
    <dbReference type="NCBI Taxonomy" id="1435069"/>
    <lineage>
        <taxon>Bacteria</taxon>
        <taxon>Pseudomonadati</taxon>
        <taxon>Pseudomonadota</taxon>
        <taxon>Gammaproteobacteria</taxon>
        <taxon>Vibrionales</taxon>
        <taxon>Vibrionaceae</taxon>
        <taxon>Vibrio</taxon>
    </lineage>
</organism>
<dbReference type="Pfam" id="PF18985">
    <property type="entry name" value="DUF5718"/>
    <property type="match status" value="1"/>
</dbReference>
<dbReference type="RefSeq" id="WP_225251706.1">
    <property type="nucleotide sequence ID" value="NZ_JAIWIU010000156.1"/>
</dbReference>
<dbReference type="Proteomes" id="UP001199044">
    <property type="component" value="Unassembled WGS sequence"/>
</dbReference>
<dbReference type="InterPro" id="IPR036663">
    <property type="entry name" value="Fumarylacetoacetase_C_sf"/>
</dbReference>
<protein>
    <submittedName>
        <fullName evidence="1">DUF5718 family protein</fullName>
    </submittedName>
</protein>
<dbReference type="Gene3D" id="3.90.850.10">
    <property type="entry name" value="Fumarylacetoacetase-like, C-terminal domain"/>
    <property type="match status" value="1"/>
</dbReference>
<dbReference type="EMBL" id="JAIWIU010000156">
    <property type="protein sequence ID" value="MCA2018208.1"/>
    <property type="molecule type" value="Genomic_DNA"/>
</dbReference>
<name>A0ABS7YS77_9VIBR</name>